<dbReference type="AlphaFoldDB" id="A0A562PDJ1"/>
<reference evidence="1 2" key="1">
    <citation type="journal article" date="2015" name="Stand. Genomic Sci.">
        <title>Genomic Encyclopedia of Bacterial and Archaeal Type Strains, Phase III: the genomes of soil and plant-associated and newly described type strains.</title>
        <authorList>
            <person name="Whitman W.B."/>
            <person name="Woyke T."/>
            <person name="Klenk H.P."/>
            <person name="Zhou Y."/>
            <person name="Lilburn T.G."/>
            <person name="Beck B.J."/>
            <person name="De Vos P."/>
            <person name="Vandamme P."/>
            <person name="Eisen J.A."/>
            <person name="Garrity G."/>
            <person name="Hugenholtz P."/>
            <person name="Kyrpides N.C."/>
        </authorList>
    </citation>
    <scope>NUCLEOTIDE SEQUENCE [LARGE SCALE GENOMIC DNA]</scope>
    <source>
        <strain evidence="1 2">CGMCC 1.10685</strain>
    </source>
</reference>
<comment type="caution">
    <text evidence="1">The sequence shown here is derived from an EMBL/GenBank/DDBJ whole genome shotgun (WGS) entry which is preliminary data.</text>
</comment>
<proteinExistence type="predicted"/>
<dbReference type="RefSeq" id="WP_199271834.1">
    <property type="nucleotide sequence ID" value="NZ_CP046904.1"/>
</dbReference>
<dbReference type="EMBL" id="VLKW01000014">
    <property type="protein sequence ID" value="TWI42501.1"/>
    <property type="molecule type" value="Genomic_DNA"/>
</dbReference>
<evidence type="ECO:0000313" key="2">
    <source>
        <dbReference type="Proteomes" id="UP000315112"/>
    </source>
</evidence>
<protein>
    <submittedName>
        <fullName evidence="1">Uncharacterized protein</fullName>
    </submittedName>
</protein>
<gene>
    <name evidence="1" type="ORF">IP92_05477</name>
</gene>
<evidence type="ECO:0000313" key="1">
    <source>
        <dbReference type="EMBL" id="TWI42501.1"/>
    </source>
</evidence>
<sequence length="165" mass="17938">MKSDLRNNPQRSMGRYWLAMSDAAAFTLVRSALAIAAKLRAGVAEQVHVVPPLSGPELAVALLTAADAGWGKGKATHLMAELADLKGVDCLGRAKAWTLLRDAVAELPTGLWALEKQALRRELLDELERQANAAKSELPPLPSKVELREQQWRETALALRAAARQ</sequence>
<name>A0A562PDJ1_9BURK</name>
<dbReference type="Proteomes" id="UP000315112">
    <property type="component" value="Unassembled WGS sequence"/>
</dbReference>
<organism evidence="1 2">
    <name type="scientific">Pseudoduganella flava</name>
    <dbReference type="NCBI Taxonomy" id="871742"/>
    <lineage>
        <taxon>Bacteria</taxon>
        <taxon>Pseudomonadati</taxon>
        <taxon>Pseudomonadota</taxon>
        <taxon>Betaproteobacteria</taxon>
        <taxon>Burkholderiales</taxon>
        <taxon>Oxalobacteraceae</taxon>
        <taxon>Telluria group</taxon>
        <taxon>Pseudoduganella</taxon>
    </lineage>
</organism>
<accession>A0A562PDJ1</accession>